<dbReference type="Proteomes" id="UP001428341">
    <property type="component" value="Unassembled WGS sequence"/>
</dbReference>
<name>A0AAP0LHB9_9ROSI</name>
<gene>
    <name evidence="1" type="ORF">WN944_027318</name>
</gene>
<evidence type="ECO:0000313" key="2">
    <source>
        <dbReference type="Proteomes" id="UP001428341"/>
    </source>
</evidence>
<proteinExistence type="predicted"/>
<reference evidence="1 2" key="1">
    <citation type="submission" date="2024-05" db="EMBL/GenBank/DDBJ databases">
        <title>Haplotype-resolved chromosome-level genome assembly of Huyou (Citrus changshanensis).</title>
        <authorList>
            <person name="Miao C."/>
            <person name="Chen W."/>
            <person name="Wu Y."/>
            <person name="Wang L."/>
            <person name="Zhao S."/>
            <person name="Grierson D."/>
            <person name="Xu C."/>
            <person name="Chen K."/>
        </authorList>
    </citation>
    <scope>NUCLEOTIDE SEQUENCE [LARGE SCALE GENOMIC DNA]</scope>
    <source>
        <strain evidence="1">01-14</strain>
        <tissue evidence="1">Leaf</tissue>
    </source>
</reference>
<keyword evidence="2" id="KW-1185">Reference proteome</keyword>
<comment type="caution">
    <text evidence="1">The sequence shown here is derived from an EMBL/GenBank/DDBJ whole genome shotgun (WGS) entry which is preliminary data.</text>
</comment>
<sequence length="307" mass="33266">MVRNLRIVLKFAGRPLWFWISNLEPFNGMWHLSENGKPRGQFDVVIIAHNGDSVLLSLPGLGMANNLVWYGETLPKSRLLWKGSLFLTNLEYPGGKCANWLLGLSGLPQIAIQMKRLELSSIWALLAALEDLLPLGSASTLKAPLLQTSSTLQLYGKRNKVPQFYSKLWCCVAEKVKMGMLEGVEAVLGLPKSSLQKPVYTRVQLWGAALPTNTPSVPCIFVPQGRASICGGWLLAASVESAALGGMALANHIADYLGSGGVHPEELAVGLYNDFQPLEGHDTGQFPGFGVHGKRGSSSISTYLLNP</sequence>
<dbReference type="AlphaFoldDB" id="A0AAP0LHB9"/>
<dbReference type="PANTHER" id="PTHR16128:SF8">
    <property type="entry name" value="EXPRESSED PROTEIN"/>
    <property type="match status" value="1"/>
</dbReference>
<dbReference type="PANTHER" id="PTHR16128">
    <property type="entry name" value="FAD/NAD(P)-BINDING OXIDOREDUCTASE FAMILY PROTEIN"/>
    <property type="match status" value="1"/>
</dbReference>
<accession>A0AAP0LHB9</accession>
<organism evidence="1 2">
    <name type="scientific">Citrus x changshan-huyou</name>
    <dbReference type="NCBI Taxonomy" id="2935761"/>
    <lineage>
        <taxon>Eukaryota</taxon>
        <taxon>Viridiplantae</taxon>
        <taxon>Streptophyta</taxon>
        <taxon>Embryophyta</taxon>
        <taxon>Tracheophyta</taxon>
        <taxon>Spermatophyta</taxon>
        <taxon>Magnoliopsida</taxon>
        <taxon>eudicotyledons</taxon>
        <taxon>Gunneridae</taxon>
        <taxon>Pentapetalae</taxon>
        <taxon>rosids</taxon>
        <taxon>malvids</taxon>
        <taxon>Sapindales</taxon>
        <taxon>Rutaceae</taxon>
        <taxon>Aurantioideae</taxon>
        <taxon>Citrus</taxon>
    </lineage>
</organism>
<dbReference type="EMBL" id="JBCGBO010000025">
    <property type="protein sequence ID" value="KAK9175312.1"/>
    <property type="molecule type" value="Genomic_DNA"/>
</dbReference>
<evidence type="ECO:0000313" key="1">
    <source>
        <dbReference type="EMBL" id="KAK9175312.1"/>
    </source>
</evidence>
<protein>
    <submittedName>
        <fullName evidence="1">Uncharacterized protein</fullName>
    </submittedName>
</protein>